<dbReference type="Gene3D" id="1.10.555.10">
    <property type="entry name" value="Rho GTPase activation protein"/>
    <property type="match status" value="1"/>
</dbReference>
<evidence type="ECO:0000313" key="9">
    <source>
        <dbReference type="EMBL" id="GFS12312.1"/>
    </source>
</evidence>
<dbReference type="GO" id="GO:0007165">
    <property type="term" value="P:signal transduction"/>
    <property type="evidence" value="ECO:0007669"/>
    <property type="project" value="InterPro"/>
</dbReference>
<dbReference type="InterPro" id="IPR001849">
    <property type="entry name" value="PH_domain"/>
</dbReference>
<comment type="caution">
    <text evidence="9">The sequence shown here is derived from an EMBL/GenBank/DDBJ whole genome shotgun (WGS) entry which is preliminary data.</text>
</comment>
<evidence type="ECO:0000256" key="3">
    <source>
        <dbReference type="PROSITE-ProRule" id="PRU00192"/>
    </source>
</evidence>
<sequence>MTEVLDQVVKVLYDYKYSDDAGEIEIRTGDIYRLVEKTNNEWWQVYDPSDADGESFFVPAQYVEIVHDESPWKALSDLDKALTFGDDRSASPDPDYNDDPSDLYSTAASATSGMRLVIHDTDESYVNIDNNGERGADDSQGEYINLDSYRTAAGIPSLATGGPGPPGNQESSAATKPNIPQELIQGTVPPPLPEEGTYVKVLLEGLPWDIYREHTAGRLFYVNRETKERMWKPPRKPTPHQSEPKTPEETSTRFGSTSTSGNNNEPAWSGLPPQYEQVHDNGNIYFIHRGTQEKWKSLVDKIGRQYFHKLGSADTQWTLPDTSEDKLLRSHISGSPKGSEQILQQQDVNWERQGHRLSTFGGQPPPLSRSAKASSTYGQLEPVTKPGNRASTLPANFTVARPAPVAHERGLGPPPSQVQQLPSPSSNSKLAAPASEEVLAGYLNKAKILDTGKKKVKKNWAQIYLVLRGSNLIFYKDQKSASNDGRNEGVVSLQGAHVNFNPPKDLTSRKNSILLQASSGNLFLFQSDNEKNIREWFTRMKIVANDVSSVNDSSPNSFDVKEEKKDDKKPEKTTHRSVSSDDSVDKNKNLVGIRAKLLSLISRRPTQEDLYKRGIIKDAVFGSRLHELCDKEKTHVPNFVHKCILAVESKGLMHDGLYRVSGNMAEIQRLRCAVDKDNNYNLYDEQWDVNVLTGSLKLFFRELKEPVFPFHMYNIFIQAIAKDNAKERLSAFKKAVSDLPRCNYFTLKELFHHLCKIIEYSHENRMQVQNVAIVFGPTLMWQQEEGGSLAVSTMYQSKIVEYMLLEYATLFKH</sequence>
<organism evidence="9 10">
    <name type="scientific">Elysia marginata</name>
    <dbReference type="NCBI Taxonomy" id="1093978"/>
    <lineage>
        <taxon>Eukaryota</taxon>
        <taxon>Metazoa</taxon>
        <taxon>Spiralia</taxon>
        <taxon>Lophotrochozoa</taxon>
        <taxon>Mollusca</taxon>
        <taxon>Gastropoda</taxon>
        <taxon>Heterobranchia</taxon>
        <taxon>Euthyneura</taxon>
        <taxon>Panpulmonata</taxon>
        <taxon>Sacoglossa</taxon>
        <taxon>Placobranchoidea</taxon>
        <taxon>Plakobranchidae</taxon>
        <taxon>Elysia</taxon>
    </lineage>
</organism>
<evidence type="ECO:0000313" key="10">
    <source>
        <dbReference type="Proteomes" id="UP000762676"/>
    </source>
</evidence>
<dbReference type="Proteomes" id="UP000762676">
    <property type="component" value="Unassembled WGS sequence"/>
</dbReference>
<feature type="compositionally biased region" description="Low complexity" evidence="4">
    <location>
        <begin position="252"/>
        <end position="265"/>
    </location>
</feature>
<dbReference type="PROSITE" id="PS50238">
    <property type="entry name" value="RHOGAP"/>
    <property type="match status" value="1"/>
</dbReference>
<evidence type="ECO:0000259" key="8">
    <source>
        <dbReference type="PROSITE" id="PS50238"/>
    </source>
</evidence>
<dbReference type="SUPFAM" id="SSF50729">
    <property type="entry name" value="PH domain-like"/>
    <property type="match status" value="1"/>
</dbReference>
<dbReference type="PROSITE" id="PS50002">
    <property type="entry name" value="SH3"/>
    <property type="match status" value="1"/>
</dbReference>
<dbReference type="InterPro" id="IPR001452">
    <property type="entry name" value="SH3_domain"/>
</dbReference>
<gene>
    <name evidence="9" type="ORF">ElyMa_006694400</name>
</gene>
<dbReference type="InterPro" id="IPR001202">
    <property type="entry name" value="WW_dom"/>
</dbReference>
<feature type="region of interest" description="Disordered" evidence="4">
    <location>
        <begin position="228"/>
        <end position="275"/>
    </location>
</feature>
<dbReference type="FunFam" id="1.10.555.10:FF:000003">
    <property type="entry name" value="Putative rho GTPase-activating protein 12"/>
    <property type="match status" value="1"/>
</dbReference>
<dbReference type="GO" id="GO:0005096">
    <property type="term" value="F:GTPase activator activity"/>
    <property type="evidence" value="ECO:0007669"/>
    <property type="project" value="UniProtKB-KW"/>
</dbReference>
<feature type="domain" description="PH" evidence="6">
    <location>
        <begin position="436"/>
        <end position="545"/>
    </location>
</feature>
<feature type="region of interest" description="Disordered" evidence="4">
    <location>
        <begin position="405"/>
        <end position="432"/>
    </location>
</feature>
<dbReference type="InterPro" id="IPR036028">
    <property type="entry name" value="SH3-like_dom_sf"/>
</dbReference>
<feature type="region of interest" description="Disordered" evidence="4">
    <location>
        <begin position="549"/>
        <end position="584"/>
    </location>
</feature>
<feature type="domain" description="WW" evidence="7">
    <location>
        <begin position="207"/>
        <end position="236"/>
    </location>
</feature>
<dbReference type="InterPro" id="IPR011993">
    <property type="entry name" value="PH-like_dom_sf"/>
</dbReference>
<feature type="compositionally biased region" description="Basic and acidic residues" evidence="4">
    <location>
        <begin position="242"/>
        <end position="251"/>
    </location>
</feature>
<dbReference type="Pfam" id="PF00620">
    <property type="entry name" value="RhoGAP"/>
    <property type="match status" value="1"/>
</dbReference>
<dbReference type="PANTHER" id="PTHR23176">
    <property type="entry name" value="RHO/RAC/CDC GTPASE-ACTIVATING PROTEIN"/>
    <property type="match status" value="1"/>
</dbReference>
<dbReference type="SMART" id="SM00233">
    <property type="entry name" value="PH"/>
    <property type="match status" value="1"/>
</dbReference>
<dbReference type="PROSITE" id="PS50003">
    <property type="entry name" value="PH_DOMAIN"/>
    <property type="match status" value="1"/>
</dbReference>
<dbReference type="AlphaFoldDB" id="A0AAV4IUB4"/>
<keyword evidence="2" id="KW-0343">GTPase activation</keyword>
<evidence type="ECO:0000259" key="7">
    <source>
        <dbReference type="PROSITE" id="PS50020"/>
    </source>
</evidence>
<dbReference type="Gene3D" id="2.30.30.40">
    <property type="entry name" value="SH3 Domains"/>
    <property type="match status" value="1"/>
</dbReference>
<accession>A0AAV4IUB4</accession>
<evidence type="ECO:0000256" key="4">
    <source>
        <dbReference type="SAM" id="MobiDB-lite"/>
    </source>
</evidence>
<dbReference type="Pfam" id="PF00018">
    <property type="entry name" value="SH3_1"/>
    <property type="match status" value="1"/>
</dbReference>
<keyword evidence="1 3" id="KW-0728">SH3 domain</keyword>
<dbReference type="InterPro" id="IPR041681">
    <property type="entry name" value="PH_9"/>
</dbReference>
<dbReference type="SUPFAM" id="SSF48350">
    <property type="entry name" value="GTPase activation domain, GAP"/>
    <property type="match status" value="1"/>
</dbReference>
<feature type="domain" description="Rho-GAP" evidence="8">
    <location>
        <begin position="623"/>
        <end position="811"/>
    </location>
</feature>
<evidence type="ECO:0000259" key="6">
    <source>
        <dbReference type="PROSITE" id="PS50003"/>
    </source>
</evidence>
<dbReference type="InterPro" id="IPR008936">
    <property type="entry name" value="Rho_GTPase_activation_prot"/>
</dbReference>
<reference evidence="9 10" key="1">
    <citation type="journal article" date="2021" name="Elife">
        <title>Chloroplast acquisition without the gene transfer in kleptoplastic sea slugs, Plakobranchus ocellatus.</title>
        <authorList>
            <person name="Maeda T."/>
            <person name="Takahashi S."/>
            <person name="Yoshida T."/>
            <person name="Shimamura S."/>
            <person name="Takaki Y."/>
            <person name="Nagai Y."/>
            <person name="Toyoda A."/>
            <person name="Suzuki Y."/>
            <person name="Arimoto A."/>
            <person name="Ishii H."/>
            <person name="Satoh N."/>
            <person name="Nishiyama T."/>
            <person name="Hasebe M."/>
            <person name="Maruyama T."/>
            <person name="Minagawa J."/>
            <person name="Obokata J."/>
            <person name="Shigenobu S."/>
        </authorList>
    </citation>
    <scope>NUCLEOTIDE SEQUENCE [LARGE SCALE GENOMIC DNA]</scope>
</reference>
<name>A0AAV4IUB4_9GAST</name>
<protein>
    <submittedName>
        <fullName evidence="9">Rho GTPase-activating protein 12</fullName>
    </submittedName>
</protein>
<dbReference type="Gene3D" id="2.30.29.30">
    <property type="entry name" value="Pleckstrin-homology domain (PH domain)/Phosphotyrosine-binding domain (PTB)"/>
    <property type="match status" value="1"/>
</dbReference>
<dbReference type="SMART" id="SM00326">
    <property type="entry name" value="SH3"/>
    <property type="match status" value="1"/>
</dbReference>
<dbReference type="PANTHER" id="PTHR23176:SF129">
    <property type="entry name" value="RHO GTPASE ACTIVATING PROTEIN AT 16F, ISOFORM E-RELATED"/>
    <property type="match status" value="1"/>
</dbReference>
<feature type="compositionally biased region" description="Low complexity" evidence="4">
    <location>
        <begin position="549"/>
        <end position="558"/>
    </location>
</feature>
<dbReference type="Pfam" id="PF15410">
    <property type="entry name" value="PH_9"/>
    <property type="match status" value="1"/>
</dbReference>
<feature type="region of interest" description="Disordered" evidence="4">
    <location>
        <begin position="358"/>
        <end position="391"/>
    </location>
</feature>
<evidence type="ECO:0000256" key="2">
    <source>
        <dbReference type="ARBA" id="ARBA00022468"/>
    </source>
</evidence>
<dbReference type="InterPro" id="IPR050729">
    <property type="entry name" value="Rho-GAP"/>
</dbReference>
<feature type="domain" description="WW" evidence="7">
    <location>
        <begin position="289"/>
        <end position="322"/>
    </location>
</feature>
<dbReference type="SUPFAM" id="SSF50044">
    <property type="entry name" value="SH3-domain"/>
    <property type="match status" value="1"/>
</dbReference>
<feature type="domain" description="SH3" evidence="5">
    <location>
        <begin position="4"/>
        <end position="68"/>
    </location>
</feature>
<dbReference type="SMART" id="SM00456">
    <property type="entry name" value="WW"/>
    <property type="match status" value="2"/>
</dbReference>
<feature type="compositionally biased region" description="Low complexity" evidence="4">
    <location>
        <begin position="417"/>
        <end position="428"/>
    </location>
</feature>
<keyword evidence="10" id="KW-1185">Reference proteome</keyword>
<dbReference type="SMART" id="SM00324">
    <property type="entry name" value="RhoGAP"/>
    <property type="match status" value="1"/>
</dbReference>
<dbReference type="PROSITE" id="PS50020">
    <property type="entry name" value="WW_DOMAIN_2"/>
    <property type="match status" value="2"/>
</dbReference>
<proteinExistence type="predicted"/>
<evidence type="ECO:0000256" key="1">
    <source>
        <dbReference type="ARBA" id="ARBA00022443"/>
    </source>
</evidence>
<dbReference type="PROSITE" id="PS01159">
    <property type="entry name" value="WW_DOMAIN_1"/>
    <property type="match status" value="1"/>
</dbReference>
<dbReference type="InterPro" id="IPR000198">
    <property type="entry name" value="RhoGAP_dom"/>
</dbReference>
<evidence type="ECO:0000259" key="5">
    <source>
        <dbReference type="PROSITE" id="PS50002"/>
    </source>
</evidence>
<feature type="compositionally biased region" description="Basic and acidic residues" evidence="4">
    <location>
        <begin position="559"/>
        <end position="574"/>
    </location>
</feature>
<dbReference type="GO" id="GO:0005737">
    <property type="term" value="C:cytoplasm"/>
    <property type="evidence" value="ECO:0007669"/>
    <property type="project" value="TreeGrafter"/>
</dbReference>
<dbReference type="EMBL" id="BMAT01013400">
    <property type="protein sequence ID" value="GFS12312.1"/>
    <property type="molecule type" value="Genomic_DNA"/>
</dbReference>